<evidence type="ECO:0000256" key="2">
    <source>
        <dbReference type="SAM" id="Phobius"/>
    </source>
</evidence>
<feature type="region of interest" description="Disordered" evidence="1">
    <location>
        <begin position="360"/>
        <end position="478"/>
    </location>
</feature>
<feature type="chain" id="PRO_5022691077" description="Mid2 domain-containing protein" evidence="3">
    <location>
        <begin position="28"/>
        <end position="520"/>
    </location>
</feature>
<organism evidence="4 5">
    <name type="scientific">Pterulicium gracile</name>
    <dbReference type="NCBI Taxonomy" id="1884261"/>
    <lineage>
        <taxon>Eukaryota</taxon>
        <taxon>Fungi</taxon>
        <taxon>Dikarya</taxon>
        <taxon>Basidiomycota</taxon>
        <taxon>Agaricomycotina</taxon>
        <taxon>Agaricomycetes</taxon>
        <taxon>Agaricomycetidae</taxon>
        <taxon>Agaricales</taxon>
        <taxon>Pleurotineae</taxon>
        <taxon>Pterulaceae</taxon>
        <taxon>Pterulicium</taxon>
    </lineage>
</organism>
<feature type="compositionally biased region" description="Pro residues" evidence="1">
    <location>
        <begin position="508"/>
        <end position="520"/>
    </location>
</feature>
<proteinExistence type="predicted"/>
<protein>
    <recommendedName>
        <fullName evidence="6">Mid2 domain-containing protein</fullName>
    </recommendedName>
</protein>
<feature type="compositionally biased region" description="Polar residues" evidence="1">
    <location>
        <begin position="372"/>
        <end position="390"/>
    </location>
</feature>
<sequence length="520" mass="56252">MAAMRFPHGIGCLLFALLVIFATPAAAQETADVPKRDQNFLFRWKFDDNFLSTNIPACETRSILAQSRDHTPNERGSGPYYLLAIPPGGRPRRYEVGQDPDNLRWTPDFPIDTEVILSLVDRNGGAGGVGGLLEENDGLYTISTSTNTSCIQPEPASPPSFKASSIVQYSLDVCDKFPIEVVGGVPPYTFTLLQPTSPNITNVTNTIITDDAFVYLNRATTGQLLAVAVSDATTQFAFGTPSVMVTGSTDPESCEGGSKPTSIAALQEKRRQQAEDEQSRSKKKQVAVAVGVTFALLVPICLAALYWYLRRRGMLPAVLTRRIGGDPVLASEAEEGRGPLAQEWNPPTAPLSIVVSRTKHEVTPFEAREPTDNSPASTRRTHPSFTTFPVSQAARAKAEESALARRQNSQRRQSGASPVASGSGEVAQSPERGPRQPSFFQHEDGGEIRELPPPYADRSERPRQDQDVLVGSTSTSLTTESALAHVELVEQEQPPASPFYSVLDHDPTPTPTSPPGPGKM</sequence>
<keyword evidence="2" id="KW-0472">Membrane</keyword>
<feature type="compositionally biased region" description="Basic and acidic residues" evidence="1">
    <location>
        <begin position="457"/>
        <end position="466"/>
    </location>
</feature>
<feature type="region of interest" description="Disordered" evidence="1">
    <location>
        <begin position="490"/>
        <end position="520"/>
    </location>
</feature>
<gene>
    <name evidence="4" type="ORF">BDV98DRAFT_372465</name>
</gene>
<feature type="compositionally biased region" description="Basic and acidic residues" evidence="1">
    <location>
        <begin position="441"/>
        <end position="450"/>
    </location>
</feature>
<evidence type="ECO:0000256" key="3">
    <source>
        <dbReference type="SAM" id="SignalP"/>
    </source>
</evidence>
<feature type="signal peptide" evidence="3">
    <location>
        <begin position="1"/>
        <end position="27"/>
    </location>
</feature>
<dbReference type="OrthoDB" id="2527908at2759"/>
<keyword evidence="2" id="KW-1133">Transmembrane helix</keyword>
<feature type="transmembrane region" description="Helical" evidence="2">
    <location>
        <begin position="286"/>
        <end position="309"/>
    </location>
</feature>
<feature type="compositionally biased region" description="Basic and acidic residues" evidence="1">
    <location>
        <begin position="360"/>
        <end position="371"/>
    </location>
</feature>
<dbReference type="EMBL" id="ML178876">
    <property type="protein sequence ID" value="TFK95729.1"/>
    <property type="molecule type" value="Genomic_DNA"/>
</dbReference>
<dbReference type="Proteomes" id="UP000305067">
    <property type="component" value="Unassembled WGS sequence"/>
</dbReference>
<accession>A0A5C3Q3X1</accession>
<dbReference type="AlphaFoldDB" id="A0A5C3Q3X1"/>
<keyword evidence="2" id="KW-0812">Transmembrane</keyword>
<keyword evidence="3" id="KW-0732">Signal</keyword>
<evidence type="ECO:0000313" key="4">
    <source>
        <dbReference type="EMBL" id="TFK95729.1"/>
    </source>
</evidence>
<evidence type="ECO:0008006" key="6">
    <source>
        <dbReference type="Google" id="ProtNLM"/>
    </source>
</evidence>
<evidence type="ECO:0000313" key="5">
    <source>
        <dbReference type="Proteomes" id="UP000305067"/>
    </source>
</evidence>
<reference evidence="4 5" key="1">
    <citation type="journal article" date="2019" name="Nat. Ecol. Evol.">
        <title>Megaphylogeny resolves global patterns of mushroom evolution.</title>
        <authorList>
            <person name="Varga T."/>
            <person name="Krizsan K."/>
            <person name="Foldi C."/>
            <person name="Dima B."/>
            <person name="Sanchez-Garcia M."/>
            <person name="Sanchez-Ramirez S."/>
            <person name="Szollosi G.J."/>
            <person name="Szarkandi J.G."/>
            <person name="Papp V."/>
            <person name="Albert L."/>
            <person name="Andreopoulos W."/>
            <person name="Angelini C."/>
            <person name="Antonin V."/>
            <person name="Barry K.W."/>
            <person name="Bougher N.L."/>
            <person name="Buchanan P."/>
            <person name="Buyck B."/>
            <person name="Bense V."/>
            <person name="Catcheside P."/>
            <person name="Chovatia M."/>
            <person name="Cooper J."/>
            <person name="Damon W."/>
            <person name="Desjardin D."/>
            <person name="Finy P."/>
            <person name="Geml J."/>
            <person name="Haridas S."/>
            <person name="Hughes K."/>
            <person name="Justo A."/>
            <person name="Karasinski D."/>
            <person name="Kautmanova I."/>
            <person name="Kiss B."/>
            <person name="Kocsube S."/>
            <person name="Kotiranta H."/>
            <person name="LaButti K.M."/>
            <person name="Lechner B.E."/>
            <person name="Liimatainen K."/>
            <person name="Lipzen A."/>
            <person name="Lukacs Z."/>
            <person name="Mihaltcheva S."/>
            <person name="Morgado L.N."/>
            <person name="Niskanen T."/>
            <person name="Noordeloos M.E."/>
            <person name="Ohm R.A."/>
            <person name="Ortiz-Santana B."/>
            <person name="Ovrebo C."/>
            <person name="Racz N."/>
            <person name="Riley R."/>
            <person name="Savchenko A."/>
            <person name="Shiryaev A."/>
            <person name="Soop K."/>
            <person name="Spirin V."/>
            <person name="Szebenyi C."/>
            <person name="Tomsovsky M."/>
            <person name="Tulloss R.E."/>
            <person name="Uehling J."/>
            <person name="Grigoriev I.V."/>
            <person name="Vagvolgyi C."/>
            <person name="Papp T."/>
            <person name="Martin F.M."/>
            <person name="Miettinen O."/>
            <person name="Hibbett D.S."/>
            <person name="Nagy L.G."/>
        </authorList>
    </citation>
    <scope>NUCLEOTIDE SEQUENCE [LARGE SCALE GENOMIC DNA]</scope>
    <source>
        <strain evidence="4 5">CBS 309.79</strain>
    </source>
</reference>
<keyword evidence="5" id="KW-1185">Reference proteome</keyword>
<evidence type="ECO:0000256" key="1">
    <source>
        <dbReference type="SAM" id="MobiDB-lite"/>
    </source>
</evidence>
<name>A0A5C3Q3X1_9AGAR</name>